<protein>
    <submittedName>
        <fullName evidence="2">Uncharacterized protein</fullName>
    </submittedName>
</protein>
<gene>
    <name evidence="2" type="ORF">HannXRQ_Chr11g0323361</name>
    <name evidence="1" type="ORF">HanXRQr2_Chr16g0743571</name>
</gene>
<evidence type="ECO:0000313" key="3">
    <source>
        <dbReference type="Proteomes" id="UP000215914"/>
    </source>
</evidence>
<evidence type="ECO:0000313" key="2">
    <source>
        <dbReference type="EMBL" id="OTG06806.1"/>
    </source>
</evidence>
<keyword evidence="3" id="KW-1185">Reference proteome</keyword>
<accession>A0A251T8E2</accession>
<proteinExistence type="predicted"/>
<reference evidence="2" key="2">
    <citation type="submission" date="2017-02" db="EMBL/GenBank/DDBJ databases">
        <title>Sunflower complete genome.</title>
        <authorList>
            <person name="Langlade N."/>
            <person name="Munos S."/>
        </authorList>
    </citation>
    <scope>NUCLEOTIDE SEQUENCE [LARGE SCALE GENOMIC DNA]</scope>
    <source>
        <tissue evidence="2">Leaves</tissue>
    </source>
</reference>
<reference evidence="1" key="3">
    <citation type="submission" date="2020-06" db="EMBL/GenBank/DDBJ databases">
        <title>Helianthus annuus Genome sequencing and assembly Release 2.</title>
        <authorList>
            <person name="Gouzy J."/>
            <person name="Langlade N."/>
            <person name="Munos S."/>
        </authorList>
    </citation>
    <scope>NUCLEOTIDE SEQUENCE</scope>
    <source>
        <tissue evidence="1">Leaves</tissue>
    </source>
</reference>
<reference evidence="1 3" key="1">
    <citation type="journal article" date="2017" name="Nature">
        <title>The sunflower genome provides insights into oil metabolism, flowering and Asterid evolution.</title>
        <authorList>
            <person name="Badouin H."/>
            <person name="Gouzy J."/>
            <person name="Grassa C.J."/>
            <person name="Murat F."/>
            <person name="Staton S.E."/>
            <person name="Cottret L."/>
            <person name="Lelandais-Briere C."/>
            <person name="Owens G.L."/>
            <person name="Carrere S."/>
            <person name="Mayjonade B."/>
            <person name="Legrand L."/>
            <person name="Gill N."/>
            <person name="Kane N.C."/>
            <person name="Bowers J.E."/>
            <person name="Hubner S."/>
            <person name="Bellec A."/>
            <person name="Berard A."/>
            <person name="Berges H."/>
            <person name="Blanchet N."/>
            <person name="Boniface M.C."/>
            <person name="Brunel D."/>
            <person name="Catrice O."/>
            <person name="Chaidir N."/>
            <person name="Claudel C."/>
            <person name="Donnadieu C."/>
            <person name="Faraut T."/>
            <person name="Fievet G."/>
            <person name="Helmstetter N."/>
            <person name="King M."/>
            <person name="Knapp S.J."/>
            <person name="Lai Z."/>
            <person name="Le Paslier M.C."/>
            <person name="Lippi Y."/>
            <person name="Lorenzon L."/>
            <person name="Mandel J.R."/>
            <person name="Marage G."/>
            <person name="Marchand G."/>
            <person name="Marquand E."/>
            <person name="Bret-Mestries E."/>
            <person name="Morien E."/>
            <person name="Nambeesan S."/>
            <person name="Nguyen T."/>
            <person name="Pegot-Espagnet P."/>
            <person name="Pouilly N."/>
            <person name="Raftis F."/>
            <person name="Sallet E."/>
            <person name="Schiex T."/>
            <person name="Thomas J."/>
            <person name="Vandecasteele C."/>
            <person name="Vares D."/>
            <person name="Vear F."/>
            <person name="Vautrin S."/>
            <person name="Crespi M."/>
            <person name="Mangin B."/>
            <person name="Burke J.M."/>
            <person name="Salse J."/>
            <person name="Munos S."/>
            <person name="Vincourt P."/>
            <person name="Rieseberg L.H."/>
            <person name="Langlade N.B."/>
        </authorList>
    </citation>
    <scope>NUCLEOTIDE SEQUENCE [LARGE SCALE GENOMIC DNA]</scope>
    <source>
        <strain evidence="3">cv. SF193</strain>
        <tissue evidence="1">Leaves</tissue>
    </source>
</reference>
<dbReference type="Gramene" id="mRNA:HanXRQr2_Chr16g0743571">
    <property type="protein sequence ID" value="mRNA:HanXRQr2_Chr16g0743571"/>
    <property type="gene ID" value="HanXRQr2_Chr16g0743571"/>
</dbReference>
<evidence type="ECO:0000313" key="1">
    <source>
        <dbReference type="EMBL" id="KAF5759633.1"/>
    </source>
</evidence>
<dbReference type="Proteomes" id="UP000215914">
    <property type="component" value="Chromosome 11"/>
</dbReference>
<organism evidence="2 3">
    <name type="scientific">Helianthus annuus</name>
    <name type="common">Common sunflower</name>
    <dbReference type="NCBI Taxonomy" id="4232"/>
    <lineage>
        <taxon>Eukaryota</taxon>
        <taxon>Viridiplantae</taxon>
        <taxon>Streptophyta</taxon>
        <taxon>Embryophyta</taxon>
        <taxon>Tracheophyta</taxon>
        <taxon>Spermatophyta</taxon>
        <taxon>Magnoliopsida</taxon>
        <taxon>eudicotyledons</taxon>
        <taxon>Gunneridae</taxon>
        <taxon>Pentapetalae</taxon>
        <taxon>asterids</taxon>
        <taxon>campanulids</taxon>
        <taxon>Asterales</taxon>
        <taxon>Asteraceae</taxon>
        <taxon>Asteroideae</taxon>
        <taxon>Heliantheae alliance</taxon>
        <taxon>Heliantheae</taxon>
        <taxon>Helianthus</taxon>
    </lineage>
</organism>
<dbReference type="AlphaFoldDB" id="A0A251T8E2"/>
<sequence length="113" mass="12481">MAPVKGSRANLTRKGGYCWNSWVPKKVGVVALMERLSTFAVINDFIVCEIGDLKVISSKCENGNFKNLQNDFIVCEIGDLKVISSKCENGNFKNLQNVFIVCEIGDNSPSPQH</sequence>
<name>A0A251T8E2_HELAN</name>
<dbReference type="InParanoid" id="A0A251T8E2"/>
<dbReference type="EMBL" id="CM007900">
    <property type="protein sequence ID" value="OTG06806.1"/>
    <property type="molecule type" value="Genomic_DNA"/>
</dbReference>
<dbReference type="EMBL" id="MNCJ02000331">
    <property type="protein sequence ID" value="KAF5759633.1"/>
    <property type="molecule type" value="Genomic_DNA"/>
</dbReference>